<organism evidence="8 10">
    <name type="scientific">Carassius auratus</name>
    <name type="common">Goldfish</name>
    <dbReference type="NCBI Taxonomy" id="7957"/>
    <lineage>
        <taxon>Eukaryota</taxon>
        <taxon>Metazoa</taxon>
        <taxon>Chordata</taxon>
        <taxon>Craniata</taxon>
        <taxon>Vertebrata</taxon>
        <taxon>Euteleostomi</taxon>
        <taxon>Actinopterygii</taxon>
        <taxon>Neopterygii</taxon>
        <taxon>Teleostei</taxon>
        <taxon>Ostariophysi</taxon>
        <taxon>Cypriniformes</taxon>
        <taxon>Cyprinidae</taxon>
        <taxon>Cyprininae</taxon>
        <taxon>Carassius</taxon>
    </lineage>
</organism>
<dbReference type="InterPro" id="IPR006574">
    <property type="entry name" value="PRY"/>
</dbReference>
<feature type="coiled-coil region" evidence="5">
    <location>
        <begin position="155"/>
        <end position="201"/>
    </location>
</feature>
<evidence type="ECO:0000313" key="8">
    <source>
        <dbReference type="Proteomes" id="UP000515129"/>
    </source>
</evidence>
<dbReference type="InterPro" id="IPR051051">
    <property type="entry name" value="E3_ubiq-ligase_TRIM/RNF"/>
</dbReference>
<evidence type="ECO:0000259" key="7">
    <source>
        <dbReference type="PROSITE" id="PS50188"/>
    </source>
</evidence>
<sequence length="551" mass="62626">MKMQESQNNNVLCDACHGNEKLTAVKSCLQCVTSFCETHLENHKTAARLMKHKLIDPVENLEDYICEKHEKPLEFFCRDDRLFLCLICFEIGHNTHNIVLIEQESGGQRTQLVQTQAEVEMMIQDRIKKTEEIKSSVKTNKNNSVKILTALIHCIEKCQAELLDVMEQKQKTAEKQAKELIKELEQEITELKRRHAELEMLSHTKDHLHFLQTCSSVSGPPQVKSWTSNIIDMNIDLNTEILDKALQSLQEKIKMELKNFFEITHCPHRPSIVQETSGSDSGSTDSVPSHPLLVFESSSVMEKRDVSAILSKQQDTLTEVLKPTTSSVQTEDKIYFNDKSSTPSPKSVEKINKKVFVTADLSTIQKLYAVNVILDPNTAYPKLNLSKDGKQVKHGGSWRDVPNNPERFNSSACVLGKDGFSCGKFYYEVEVGEKTEWDLGVARESIKRKGKITVCPNKGFWCIWLRNGCEYVANESHPVSISLKDKPQKVGVFVDYEEGLVSFYNVGTKALIYSFTGQSFTEKIYPFFSPCNKRRDENTMPLIISTSLCNY</sequence>
<dbReference type="InterPro" id="IPR003879">
    <property type="entry name" value="Butyrophylin_SPRY"/>
</dbReference>
<dbReference type="Pfam" id="PF13765">
    <property type="entry name" value="PRY"/>
    <property type="match status" value="1"/>
</dbReference>
<dbReference type="InterPro" id="IPR043136">
    <property type="entry name" value="B30.2/SPRY_sf"/>
</dbReference>
<dbReference type="Gene3D" id="4.10.830.40">
    <property type="match status" value="1"/>
</dbReference>
<dbReference type="Pfam" id="PF00622">
    <property type="entry name" value="SPRY"/>
    <property type="match status" value="1"/>
</dbReference>
<keyword evidence="5" id="KW-0175">Coiled coil</keyword>
<dbReference type="RefSeq" id="XP_026072732.1">
    <property type="nucleotide sequence ID" value="XM_026216947.1"/>
</dbReference>
<dbReference type="SMART" id="SM00336">
    <property type="entry name" value="BBOX"/>
    <property type="match status" value="1"/>
</dbReference>
<dbReference type="AlphaFoldDB" id="A0A6P6KNM9"/>
<dbReference type="InterPro" id="IPR058030">
    <property type="entry name" value="TRIM8/14/16/25/29/45/65_CC"/>
</dbReference>
<dbReference type="Gene3D" id="3.30.160.60">
    <property type="entry name" value="Classic Zinc Finger"/>
    <property type="match status" value="1"/>
</dbReference>
<dbReference type="Gene3D" id="2.60.120.920">
    <property type="match status" value="1"/>
</dbReference>
<dbReference type="SMART" id="SM00449">
    <property type="entry name" value="SPRY"/>
    <property type="match status" value="1"/>
</dbReference>
<dbReference type="PRINTS" id="PR01407">
    <property type="entry name" value="BUTYPHLNCDUF"/>
</dbReference>
<feature type="domain" description="B30.2/SPRY" evidence="7">
    <location>
        <begin position="352"/>
        <end position="547"/>
    </location>
</feature>
<dbReference type="GeneID" id="113052536"/>
<dbReference type="Pfam" id="PF25600">
    <property type="entry name" value="TRIM_CC"/>
    <property type="match status" value="1"/>
</dbReference>
<dbReference type="OrthoDB" id="6105938at2759"/>
<proteinExistence type="predicted"/>
<feature type="domain" description="B box-type" evidence="6">
    <location>
        <begin position="61"/>
        <end position="101"/>
    </location>
</feature>
<evidence type="ECO:0000313" key="9">
    <source>
        <dbReference type="RefSeq" id="XP_026072730.1"/>
    </source>
</evidence>
<dbReference type="InterPro" id="IPR000315">
    <property type="entry name" value="Znf_B-box"/>
</dbReference>
<protein>
    <submittedName>
        <fullName evidence="9 10">E3 ubiquitin-protein ligase TRIM39-like</fullName>
    </submittedName>
</protein>
<accession>A0A6P6KNM9</accession>
<evidence type="ECO:0000313" key="10">
    <source>
        <dbReference type="RefSeq" id="XP_026072732.1"/>
    </source>
</evidence>
<dbReference type="KEGG" id="caua:113052536"/>
<dbReference type="InterPro" id="IPR013320">
    <property type="entry name" value="ConA-like_dom_sf"/>
</dbReference>
<dbReference type="PROSITE" id="PS50119">
    <property type="entry name" value="ZF_BBOX"/>
    <property type="match status" value="1"/>
</dbReference>
<dbReference type="InterPro" id="IPR003877">
    <property type="entry name" value="SPRY_dom"/>
</dbReference>
<gene>
    <name evidence="9 10" type="primary">LOC113052536</name>
</gene>
<name>A0A6P6KNM9_CARAU</name>
<evidence type="ECO:0000256" key="2">
    <source>
        <dbReference type="ARBA" id="ARBA00022771"/>
    </source>
</evidence>
<dbReference type="CDD" id="cd19802">
    <property type="entry name" value="Bbox1_TRIM8-like"/>
    <property type="match status" value="1"/>
</dbReference>
<dbReference type="SUPFAM" id="SSF49899">
    <property type="entry name" value="Concanavalin A-like lectins/glucanases"/>
    <property type="match status" value="1"/>
</dbReference>
<dbReference type="InterPro" id="IPR001870">
    <property type="entry name" value="B30.2/SPRY"/>
</dbReference>
<dbReference type="Proteomes" id="UP000515129">
    <property type="component" value="Chromosome 32"/>
</dbReference>
<dbReference type="SMART" id="SM00589">
    <property type="entry name" value="PRY"/>
    <property type="match status" value="1"/>
</dbReference>
<dbReference type="Pfam" id="PF00643">
    <property type="entry name" value="zf-B_box"/>
    <property type="match status" value="1"/>
</dbReference>
<dbReference type="PANTHER" id="PTHR25465:SF32">
    <property type="entry name" value="BLOODTHIRSTY-RELATED GENE FAMILY, MEMBER 16 ISOFORM X1-RELATED"/>
    <property type="match status" value="1"/>
</dbReference>
<dbReference type="GO" id="GO:0008270">
    <property type="term" value="F:zinc ion binding"/>
    <property type="evidence" value="ECO:0007669"/>
    <property type="project" value="UniProtKB-KW"/>
</dbReference>
<dbReference type="PROSITE" id="PS50188">
    <property type="entry name" value="B302_SPRY"/>
    <property type="match status" value="1"/>
</dbReference>
<keyword evidence="2 4" id="KW-0863">Zinc-finger</keyword>
<evidence type="ECO:0000256" key="5">
    <source>
        <dbReference type="SAM" id="Coils"/>
    </source>
</evidence>
<dbReference type="CDD" id="cd13733">
    <property type="entry name" value="SPRY_PRY_C-I_1"/>
    <property type="match status" value="1"/>
</dbReference>
<dbReference type="CDD" id="cd19769">
    <property type="entry name" value="Bbox2_TRIM16-like"/>
    <property type="match status" value="1"/>
</dbReference>
<reference evidence="9 10" key="1">
    <citation type="submission" date="2025-04" db="UniProtKB">
        <authorList>
            <consortium name="RefSeq"/>
        </authorList>
    </citation>
    <scope>IDENTIFICATION</scope>
    <source>
        <strain evidence="9 10">Wakin</strain>
        <tissue evidence="9 10">Muscle</tissue>
    </source>
</reference>
<evidence type="ECO:0000256" key="3">
    <source>
        <dbReference type="ARBA" id="ARBA00022833"/>
    </source>
</evidence>
<evidence type="ECO:0000256" key="1">
    <source>
        <dbReference type="ARBA" id="ARBA00022723"/>
    </source>
</evidence>
<keyword evidence="1" id="KW-0479">Metal-binding</keyword>
<keyword evidence="8" id="KW-1185">Reference proteome</keyword>
<dbReference type="RefSeq" id="XP_026072730.1">
    <property type="nucleotide sequence ID" value="XM_026216945.1"/>
</dbReference>
<dbReference type="SUPFAM" id="SSF57845">
    <property type="entry name" value="B-box zinc-binding domain"/>
    <property type="match status" value="1"/>
</dbReference>
<evidence type="ECO:0000259" key="6">
    <source>
        <dbReference type="PROSITE" id="PS50119"/>
    </source>
</evidence>
<dbReference type="FunFam" id="2.60.120.920:FF:000004">
    <property type="entry name" value="Butyrophilin subfamily 1 member A1"/>
    <property type="match status" value="1"/>
</dbReference>
<evidence type="ECO:0000256" key="4">
    <source>
        <dbReference type="PROSITE-ProRule" id="PRU00024"/>
    </source>
</evidence>
<keyword evidence="3" id="KW-0862">Zinc</keyword>
<dbReference type="PANTHER" id="PTHR25465">
    <property type="entry name" value="B-BOX DOMAIN CONTAINING"/>
    <property type="match status" value="1"/>
</dbReference>
<dbReference type="GO" id="GO:0005737">
    <property type="term" value="C:cytoplasm"/>
    <property type="evidence" value="ECO:0007669"/>
    <property type="project" value="UniProtKB-ARBA"/>
</dbReference>